<gene>
    <name evidence="2" type="ORF">EYF80_065081</name>
</gene>
<sequence>MCIREPKVLKILATLTSTPSFGQTNKDKTLHAVWLETGAGCSPADVSRQVCPPAGATLANENTGAGCSPADVSRQVCPPAGATLANENTGAGGSRQHSSLKGDDGGAPRENPSHETTPGGRKRQRIDCLSTSKA</sequence>
<accession>A0A4Z2E807</accession>
<organism evidence="2 3">
    <name type="scientific">Liparis tanakae</name>
    <name type="common">Tanaka's snailfish</name>
    <dbReference type="NCBI Taxonomy" id="230148"/>
    <lineage>
        <taxon>Eukaryota</taxon>
        <taxon>Metazoa</taxon>
        <taxon>Chordata</taxon>
        <taxon>Craniata</taxon>
        <taxon>Vertebrata</taxon>
        <taxon>Euteleostomi</taxon>
        <taxon>Actinopterygii</taxon>
        <taxon>Neopterygii</taxon>
        <taxon>Teleostei</taxon>
        <taxon>Neoteleostei</taxon>
        <taxon>Acanthomorphata</taxon>
        <taxon>Eupercaria</taxon>
        <taxon>Perciformes</taxon>
        <taxon>Cottioidei</taxon>
        <taxon>Cottales</taxon>
        <taxon>Liparidae</taxon>
        <taxon>Liparis</taxon>
    </lineage>
</organism>
<feature type="compositionally biased region" description="Polar residues" evidence="1">
    <location>
        <begin position="85"/>
        <end position="99"/>
    </location>
</feature>
<dbReference type="AlphaFoldDB" id="A0A4Z2E807"/>
<name>A0A4Z2E807_9TELE</name>
<protein>
    <submittedName>
        <fullName evidence="2">Uncharacterized protein</fullName>
    </submittedName>
</protein>
<feature type="compositionally biased region" description="Basic and acidic residues" evidence="1">
    <location>
        <begin position="100"/>
        <end position="113"/>
    </location>
</feature>
<keyword evidence="3" id="KW-1185">Reference proteome</keyword>
<proteinExistence type="predicted"/>
<reference evidence="2 3" key="1">
    <citation type="submission" date="2019-03" db="EMBL/GenBank/DDBJ databases">
        <title>First draft genome of Liparis tanakae, snailfish: a comprehensive survey of snailfish specific genes.</title>
        <authorList>
            <person name="Kim W."/>
            <person name="Song I."/>
            <person name="Jeong J.-H."/>
            <person name="Kim D."/>
            <person name="Kim S."/>
            <person name="Ryu S."/>
            <person name="Song J.Y."/>
            <person name="Lee S.K."/>
        </authorList>
    </citation>
    <scope>NUCLEOTIDE SEQUENCE [LARGE SCALE GENOMIC DNA]</scope>
    <source>
        <tissue evidence="2">Muscle</tissue>
    </source>
</reference>
<feature type="region of interest" description="Disordered" evidence="1">
    <location>
        <begin position="78"/>
        <end position="134"/>
    </location>
</feature>
<dbReference type="Proteomes" id="UP000314294">
    <property type="component" value="Unassembled WGS sequence"/>
</dbReference>
<evidence type="ECO:0000313" key="2">
    <source>
        <dbReference type="EMBL" id="TNN24793.1"/>
    </source>
</evidence>
<evidence type="ECO:0000256" key="1">
    <source>
        <dbReference type="SAM" id="MobiDB-lite"/>
    </source>
</evidence>
<comment type="caution">
    <text evidence="2">The sequence shown here is derived from an EMBL/GenBank/DDBJ whole genome shotgun (WGS) entry which is preliminary data.</text>
</comment>
<evidence type="ECO:0000313" key="3">
    <source>
        <dbReference type="Proteomes" id="UP000314294"/>
    </source>
</evidence>
<dbReference type="EMBL" id="SRLO01014254">
    <property type="protein sequence ID" value="TNN24793.1"/>
    <property type="molecule type" value="Genomic_DNA"/>
</dbReference>